<evidence type="ECO:0000313" key="4">
    <source>
        <dbReference type="Proteomes" id="UP000585474"/>
    </source>
</evidence>
<evidence type="ECO:0000256" key="1">
    <source>
        <dbReference type="SAM" id="SignalP"/>
    </source>
</evidence>
<dbReference type="EMBL" id="BJWL01000014">
    <property type="protein sequence ID" value="GFZ00388.1"/>
    <property type="molecule type" value="Genomic_DNA"/>
</dbReference>
<feature type="domain" description="LysM" evidence="2">
    <location>
        <begin position="173"/>
        <end position="217"/>
    </location>
</feature>
<protein>
    <submittedName>
        <fullName evidence="3">Lysm domain GPI-anchored protein 2</fullName>
    </submittedName>
</protein>
<dbReference type="InterPro" id="IPR018392">
    <property type="entry name" value="LysM"/>
</dbReference>
<feature type="domain" description="LysM" evidence="2">
    <location>
        <begin position="109"/>
        <end position="156"/>
    </location>
</feature>
<dbReference type="OrthoDB" id="2107166at2759"/>
<name>A0A7J0FR40_9ERIC</name>
<dbReference type="SUPFAM" id="SSF54106">
    <property type="entry name" value="LysM domain"/>
    <property type="match status" value="2"/>
</dbReference>
<reference evidence="3 4" key="1">
    <citation type="submission" date="2019-07" db="EMBL/GenBank/DDBJ databases">
        <title>De Novo Assembly of kiwifruit Actinidia rufa.</title>
        <authorList>
            <person name="Sugita-Konishi S."/>
            <person name="Sato K."/>
            <person name="Mori E."/>
            <person name="Abe Y."/>
            <person name="Kisaki G."/>
            <person name="Hamano K."/>
            <person name="Suezawa K."/>
            <person name="Otani M."/>
            <person name="Fukuda T."/>
            <person name="Manabe T."/>
            <person name="Gomi K."/>
            <person name="Tabuchi M."/>
            <person name="Akimitsu K."/>
            <person name="Kataoka I."/>
        </authorList>
    </citation>
    <scope>NUCLEOTIDE SEQUENCE [LARGE SCALE GENOMIC DNA]</scope>
    <source>
        <strain evidence="4">cv. Fuchu</strain>
    </source>
</reference>
<dbReference type="AlphaFoldDB" id="A0A7J0FR40"/>
<comment type="caution">
    <text evidence="3">The sequence shown here is derived from an EMBL/GenBank/DDBJ whole genome shotgun (WGS) entry which is preliminary data.</text>
</comment>
<gene>
    <name evidence="3" type="ORF">Acr_14g0000240</name>
</gene>
<dbReference type="PANTHER" id="PTHR33734">
    <property type="entry name" value="LYSM DOMAIN-CONTAINING GPI-ANCHORED PROTEIN 2"/>
    <property type="match status" value="1"/>
</dbReference>
<feature type="signal peptide" evidence="1">
    <location>
        <begin position="1"/>
        <end position="26"/>
    </location>
</feature>
<keyword evidence="1" id="KW-0732">Signal</keyword>
<dbReference type="PROSITE" id="PS51782">
    <property type="entry name" value="LYSM"/>
    <property type="match status" value="2"/>
</dbReference>
<evidence type="ECO:0000313" key="3">
    <source>
        <dbReference type="EMBL" id="GFZ00388.1"/>
    </source>
</evidence>
<accession>A0A7J0FR40</accession>
<dbReference type="Proteomes" id="UP000585474">
    <property type="component" value="Unassembled WGS sequence"/>
</dbReference>
<evidence type="ECO:0000259" key="2">
    <source>
        <dbReference type="PROSITE" id="PS51782"/>
    </source>
</evidence>
<feature type="chain" id="PRO_5029525373" evidence="1">
    <location>
        <begin position="27"/>
        <end position="261"/>
    </location>
</feature>
<organism evidence="3 4">
    <name type="scientific">Actinidia rufa</name>
    <dbReference type="NCBI Taxonomy" id="165716"/>
    <lineage>
        <taxon>Eukaryota</taxon>
        <taxon>Viridiplantae</taxon>
        <taxon>Streptophyta</taxon>
        <taxon>Embryophyta</taxon>
        <taxon>Tracheophyta</taxon>
        <taxon>Spermatophyta</taxon>
        <taxon>Magnoliopsida</taxon>
        <taxon>eudicotyledons</taxon>
        <taxon>Gunneridae</taxon>
        <taxon>Pentapetalae</taxon>
        <taxon>asterids</taxon>
        <taxon>Ericales</taxon>
        <taxon>Actinidiaceae</taxon>
        <taxon>Actinidia</taxon>
    </lineage>
</organism>
<dbReference type="PANTHER" id="PTHR33734:SF11">
    <property type="entry name" value="LYSM DOMAIN-CONTAINING GPI-ANCHORED PROTEIN 2"/>
    <property type="match status" value="1"/>
</dbReference>
<dbReference type="CDD" id="cd00118">
    <property type="entry name" value="LysM"/>
    <property type="match status" value="2"/>
</dbReference>
<sequence length="261" mass="28365">MGFSSYARVLTLLYIYAMTMISSGRAQTFKCNTNGATCNGLVGYVSPNRTTLADIKNLFGIKNLRSLLGANNLPLSTLPTYTVHANDTLDIPFPCLCNNGTGMPRHRLPLYTVVPDDGLYHIAAEVFKGLVTYPQIQEVNNISDANLIKVGQELWIPLPCSCDELDGDRVVHYGHVVEPGSSLEKIAQRYSTTEDTLRSLNSLDPKSDLMAGVVLDVPLKACTSMVSNNSLDYPLLVANGTYAFTAGNCVKCTCDAANNWT</sequence>
<proteinExistence type="predicted"/>
<dbReference type="Pfam" id="PF01476">
    <property type="entry name" value="LysM"/>
    <property type="match status" value="2"/>
</dbReference>
<dbReference type="Gene3D" id="3.10.350.10">
    <property type="entry name" value="LysM domain"/>
    <property type="match status" value="2"/>
</dbReference>
<dbReference type="InterPro" id="IPR036779">
    <property type="entry name" value="LysM_dom_sf"/>
</dbReference>
<keyword evidence="4" id="KW-1185">Reference proteome</keyword>
<dbReference type="SMART" id="SM00257">
    <property type="entry name" value="LysM"/>
    <property type="match status" value="2"/>
</dbReference>